<dbReference type="EMBL" id="CP042301">
    <property type="protein sequence ID" value="QIS94693.1"/>
    <property type="molecule type" value="Genomic_DNA"/>
</dbReference>
<evidence type="ECO:0000256" key="1">
    <source>
        <dbReference type="SAM" id="MobiDB-lite"/>
    </source>
</evidence>
<gene>
    <name evidence="3" type="ORF">FQ775_24200</name>
</gene>
<dbReference type="Proteomes" id="UP000321389">
    <property type="component" value="Chromosome"/>
</dbReference>
<name>A0A6H0DYC7_9HYPH</name>
<feature type="region of interest" description="Disordered" evidence="1">
    <location>
        <begin position="200"/>
        <end position="305"/>
    </location>
</feature>
<evidence type="ECO:0000256" key="2">
    <source>
        <dbReference type="SAM" id="SignalP"/>
    </source>
</evidence>
<dbReference type="RefSeq" id="WP_167813140.1">
    <property type="nucleotide sequence ID" value="NZ_CP042301.2"/>
</dbReference>
<dbReference type="AlphaFoldDB" id="A0A6H0DYC7"/>
<feature type="compositionally biased region" description="Pro residues" evidence="1">
    <location>
        <begin position="275"/>
        <end position="299"/>
    </location>
</feature>
<dbReference type="PRINTS" id="PR01217">
    <property type="entry name" value="PRICHEXTENSN"/>
</dbReference>
<evidence type="ECO:0000313" key="3">
    <source>
        <dbReference type="EMBL" id="QIS94693.1"/>
    </source>
</evidence>
<feature type="compositionally biased region" description="Pro residues" evidence="1">
    <location>
        <begin position="226"/>
        <end position="235"/>
    </location>
</feature>
<feature type="compositionally biased region" description="Low complexity" evidence="1">
    <location>
        <begin position="236"/>
        <end position="246"/>
    </location>
</feature>
<protein>
    <submittedName>
        <fullName evidence="3">Uncharacterized protein</fullName>
    </submittedName>
</protein>
<sequence length="464" mass="49000">MAKRLAFTLAAALLTAAPAVADEIRGSAYKSGNWDGGAYDDGVAFSHCAISADYKSGIRLHFAIDRNYLWRMGFSHENWTMQDGETVPIRYQIDKHEVNSVNANVITPKFVMAELIAKDYLFNQFRRGRVLKVEAGGQNYSFSLTGTSRALSRTLKCVNDYLDYSVPVARTPAPAPAPVAKAPKPAPMPEAPAVVARTEPPASNVPRMPGSAVLNTPAAGTAPNTPVAPPEPPPAAAKIAISDAVPKTPAFSGSPDPLPRTTDTPEREVALATPPRTPAAPPATPAAPPAKPAATPPAEEPGAAFANSPQDILDATRFVIAMFASSEFAGFQLTDQRSLGEDAPNFLKTAAVGWTSPGTRGTLHVFKAGSTTPDGVIADVIADDSRNCDGSFASGKKPAEDDPAVATAFTACKAGETYKFYVDYLTFEATSGQIYMMSSLQSASSEVDREVSETLARNVALVRQ</sequence>
<feature type="chain" id="PRO_5026169594" evidence="2">
    <location>
        <begin position="22"/>
        <end position="464"/>
    </location>
</feature>
<organism evidence="3 4">
    <name type="scientific">Nitratireductor mangrovi</name>
    <dbReference type="NCBI Taxonomy" id="2599600"/>
    <lineage>
        <taxon>Bacteria</taxon>
        <taxon>Pseudomonadati</taxon>
        <taxon>Pseudomonadota</taxon>
        <taxon>Alphaproteobacteria</taxon>
        <taxon>Hyphomicrobiales</taxon>
        <taxon>Phyllobacteriaceae</taxon>
        <taxon>Nitratireductor</taxon>
    </lineage>
</organism>
<evidence type="ECO:0000313" key="4">
    <source>
        <dbReference type="Proteomes" id="UP000321389"/>
    </source>
</evidence>
<keyword evidence="2" id="KW-0732">Signal</keyword>
<feature type="signal peptide" evidence="2">
    <location>
        <begin position="1"/>
        <end position="21"/>
    </location>
</feature>
<dbReference type="KEGG" id="niy:FQ775_24200"/>
<feature type="region of interest" description="Disordered" evidence="1">
    <location>
        <begin position="174"/>
        <end position="193"/>
    </location>
</feature>
<accession>A0A6H0DYC7</accession>
<proteinExistence type="predicted"/>
<keyword evidence="4" id="KW-1185">Reference proteome</keyword>
<reference evidence="3" key="1">
    <citation type="submission" date="2020-04" db="EMBL/GenBank/DDBJ databases">
        <title>Nitratireductor sp. nov. isolated from mangrove soil.</title>
        <authorList>
            <person name="Ye Y."/>
        </authorList>
    </citation>
    <scope>NUCLEOTIDE SEQUENCE</scope>
    <source>
        <strain evidence="3">SY7</strain>
    </source>
</reference>
<feature type="compositionally biased region" description="Low complexity" evidence="1">
    <location>
        <begin position="174"/>
        <end position="183"/>
    </location>
</feature>